<organism evidence="1 2">
    <name type="scientific">Glomus cerebriforme</name>
    <dbReference type="NCBI Taxonomy" id="658196"/>
    <lineage>
        <taxon>Eukaryota</taxon>
        <taxon>Fungi</taxon>
        <taxon>Fungi incertae sedis</taxon>
        <taxon>Mucoromycota</taxon>
        <taxon>Glomeromycotina</taxon>
        <taxon>Glomeromycetes</taxon>
        <taxon>Glomerales</taxon>
        <taxon>Glomeraceae</taxon>
        <taxon>Glomus</taxon>
    </lineage>
</organism>
<evidence type="ECO:0000313" key="1">
    <source>
        <dbReference type="EMBL" id="RIA79202.1"/>
    </source>
</evidence>
<sequence>MGILDIAAFFPTFTSDLNKCLGVISQRITFPKHGLIVALDEKRWTDSECVAYKFCIKKISFIGINNKILTEIHKFPFPVQQMLINEYYAVDA</sequence>
<dbReference type="OrthoDB" id="2439448at2759"/>
<evidence type="ECO:0000313" key="2">
    <source>
        <dbReference type="Proteomes" id="UP000265703"/>
    </source>
</evidence>
<comment type="caution">
    <text evidence="1">The sequence shown here is derived from an EMBL/GenBank/DDBJ whole genome shotgun (WGS) entry which is preliminary data.</text>
</comment>
<reference evidence="1 2" key="1">
    <citation type="submission" date="2018-06" db="EMBL/GenBank/DDBJ databases">
        <title>Comparative genomics reveals the genomic features of Rhizophagus irregularis, R. cerebriforme, R. diaphanum and Gigaspora rosea, and their symbiotic lifestyle signature.</title>
        <authorList>
            <person name="Morin E."/>
            <person name="San Clemente H."/>
            <person name="Chen E.C.H."/>
            <person name="De La Providencia I."/>
            <person name="Hainaut M."/>
            <person name="Kuo A."/>
            <person name="Kohler A."/>
            <person name="Murat C."/>
            <person name="Tang N."/>
            <person name="Roy S."/>
            <person name="Loubradou J."/>
            <person name="Henrissat B."/>
            <person name="Grigoriev I.V."/>
            <person name="Corradi N."/>
            <person name="Roux C."/>
            <person name="Martin F.M."/>
        </authorList>
    </citation>
    <scope>NUCLEOTIDE SEQUENCE [LARGE SCALE GENOMIC DNA]</scope>
    <source>
        <strain evidence="1 2">DAOM 227022</strain>
    </source>
</reference>
<dbReference type="STRING" id="658196.A0A397S0Y4"/>
<name>A0A397S0Y4_9GLOM</name>
<proteinExistence type="predicted"/>
<gene>
    <name evidence="1" type="ORF">C1645_841279</name>
</gene>
<protein>
    <submittedName>
        <fullName evidence="1">Uncharacterized protein</fullName>
    </submittedName>
</protein>
<dbReference type="AlphaFoldDB" id="A0A397S0Y4"/>
<dbReference type="Proteomes" id="UP000265703">
    <property type="component" value="Unassembled WGS sequence"/>
</dbReference>
<keyword evidence="2" id="KW-1185">Reference proteome</keyword>
<dbReference type="EMBL" id="QKYT01001467">
    <property type="protein sequence ID" value="RIA79202.1"/>
    <property type="molecule type" value="Genomic_DNA"/>
</dbReference>
<accession>A0A397S0Y4</accession>